<dbReference type="Proteomes" id="UP001224418">
    <property type="component" value="Unassembled WGS sequence"/>
</dbReference>
<keyword evidence="5" id="KW-0902">Two-component regulatory system</keyword>
<dbReference type="CDD" id="cd00082">
    <property type="entry name" value="HisKA"/>
    <property type="match status" value="1"/>
</dbReference>
<sequence>MESIYNNINEISESYKFVEQLSVGAFLVKDGNIIYGNKIFNSLTKLKMGEKLISMENIFVPYKFLENLDKCFYQKTTKRIFVLKEILKRTEDRISVITIEDYTPKMKLLNKYETLQKENIDLKEKVNYENSKINFLYTVSHDLKNPLNIILSSIQLLERKHRQDSEVEDLKYIYKYTKIIKRNCYRLVQLINNCLDINKIEGGFFEIFPQRYEVVSVIEDITMSVIEYAKSKNITLIFDTQVEELYSCIDANKMERVLLNLISNAVKHTDEDGYIYVNLYRNEKEFMVSVKDTGEGIKKELMDNIFDMYKQGNNEGGGTGIGLAVVRNIVEQHKGKITVESEYGKGSNFIMTLPIVDDEKSEKKVIKRHKNNELINIEFSDVTDIQVK</sequence>
<dbReference type="SMART" id="SM00387">
    <property type="entry name" value="HATPase_c"/>
    <property type="match status" value="1"/>
</dbReference>
<keyword evidence="8" id="KW-1185">Reference proteome</keyword>
<dbReference type="GO" id="GO:0016301">
    <property type="term" value="F:kinase activity"/>
    <property type="evidence" value="ECO:0007669"/>
    <property type="project" value="UniProtKB-KW"/>
</dbReference>
<dbReference type="EMBL" id="JAUSWN010000006">
    <property type="protein sequence ID" value="MDQ0479197.1"/>
    <property type="molecule type" value="Genomic_DNA"/>
</dbReference>
<dbReference type="RefSeq" id="WP_307355292.1">
    <property type="nucleotide sequence ID" value="NZ_BAAACJ010000012.1"/>
</dbReference>
<organism evidence="7 8">
    <name type="scientific">Hathewaya limosa</name>
    <name type="common">Clostridium limosum</name>
    <dbReference type="NCBI Taxonomy" id="1536"/>
    <lineage>
        <taxon>Bacteria</taxon>
        <taxon>Bacillati</taxon>
        <taxon>Bacillota</taxon>
        <taxon>Clostridia</taxon>
        <taxon>Eubacteriales</taxon>
        <taxon>Clostridiaceae</taxon>
        <taxon>Hathewaya</taxon>
    </lineage>
</organism>
<dbReference type="PANTHER" id="PTHR43547:SF2">
    <property type="entry name" value="HYBRID SIGNAL TRANSDUCTION HISTIDINE KINASE C"/>
    <property type="match status" value="1"/>
</dbReference>
<evidence type="ECO:0000256" key="4">
    <source>
        <dbReference type="ARBA" id="ARBA00022777"/>
    </source>
</evidence>
<evidence type="ECO:0000259" key="6">
    <source>
        <dbReference type="PROSITE" id="PS50109"/>
    </source>
</evidence>
<dbReference type="Gene3D" id="1.10.287.130">
    <property type="match status" value="1"/>
</dbReference>
<proteinExistence type="predicted"/>
<evidence type="ECO:0000256" key="2">
    <source>
        <dbReference type="ARBA" id="ARBA00012438"/>
    </source>
</evidence>
<dbReference type="PANTHER" id="PTHR43547">
    <property type="entry name" value="TWO-COMPONENT HISTIDINE KINASE"/>
    <property type="match status" value="1"/>
</dbReference>
<dbReference type="SMART" id="SM00388">
    <property type="entry name" value="HisKA"/>
    <property type="match status" value="1"/>
</dbReference>
<dbReference type="PROSITE" id="PS50109">
    <property type="entry name" value="HIS_KIN"/>
    <property type="match status" value="1"/>
</dbReference>
<feature type="domain" description="Histidine kinase" evidence="6">
    <location>
        <begin position="138"/>
        <end position="357"/>
    </location>
</feature>
<dbReference type="Pfam" id="PF00512">
    <property type="entry name" value="HisKA"/>
    <property type="match status" value="1"/>
</dbReference>
<comment type="catalytic activity">
    <reaction evidence="1">
        <text>ATP + protein L-histidine = ADP + protein N-phospho-L-histidine.</text>
        <dbReference type="EC" id="2.7.13.3"/>
    </reaction>
</comment>
<accession>A0ABU0JQ25</accession>
<dbReference type="EC" id="2.7.13.3" evidence="2"/>
<reference evidence="7 8" key="1">
    <citation type="submission" date="2023-07" db="EMBL/GenBank/DDBJ databases">
        <title>Genomic Encyclopedia of Type Strains, Phase IV (KMG-IV): sequencing the most valuable type-strain genomes for metagenomic binning, comparative biology and taxonomic classification.</title>
        <authorList>
            <person name="Goeker M."/>
        </authorList>
    </citation>
    <scope>NUCLEOTIDE SEQUENCE [LARGE SCALE GENOMIC DNA]</scope>
    <source>
        <strain evidence="7 8">DSM 1400</strain>
    </source>
</reference>
<name>A0ABU0JQ25_HATLI</name>
<dbReference type="InterPro" id="IPR036097">
    <property type="entry name" value="HisK_dim/P_sf"/>
</dbReference>
<dbReference type="Gene3D" id="3.30.565.10">
    <property type="entry name" value="Histidine kinase-like ATPase, C-terminal domain"/>
    <property type="match status" value="1"/>
</dbReference>
<keyword evidence="4 7" id="KW-0808">Transferase</keyword>
<evidence type="ECO:0000256" key="1">
    <source>
        <dbReference type="ARBA" id="ARBA00000085"/>
    </source>
</evidence>
<dbReference type="SUPFAM" id="SSF55874">
    <property type="entry name" value="ATPase domain of HSP90 chaperone/DNA topoisomerase II/histidine kinase"/>
    <property type="match status" value="1"/>
</dbReference>
<evidence type="ECO:0000313" key="8">
    <source>
        <dbReference type="Proteomes" id="UP001224418"/>
    </source>
</evidence>
<keyword evidence="3" id="KW-0597">Phosphoprotein</keyword>
<evidence type="ECO:0000313" key="7">
    <source>
        <dbReference type="EMBL" id="MDQ0479197.1"/>
    </source>
</evidence>
<dbReference type="SUPFAM" id="SSF47384">
    <property type="entry name" value="Homodimeric domain of signal transducing histidine kinase"/>
    <property type="match status" value="1"/>
</dbReference>
<dbReference type="PRINTS" id="PR00344">
    <property type="entry name" value="BCTRLSENSOR"/>
</dbReference>
<dbReference type="InterPro" id="IPR003594">
    <property type="entry name" value="HATPase_dom"/>
</dbReference>
<dbReference type="InterPro" id="IPR036890">
    <property type="entry name" value="HATPase_C_sf"/>
</dbReference>
<dbReference type="InterPro" id="IPR005467">
    <property type="entry name" value="His_kinase_dom"/>
</dbReference>
<dbReference type="InterPro" id="IPR004358">
    <property type="entry name" value="Sig_transdc_His_kin-like_C"/>
</dbReference>
<dbReference type="Pfam" id="PF02518">
    <property type="entry name" value="HATPase_c"/>
    <property type="match status" value="1"/>
</dbReference>
<comment type="caution">
    <text evidence="7">The sequence shown here is derived from an EMBL/GenBank/DDBJ whole genome shotgun (WGS) entry which is preliminary data.</text>
</comment>
<gene>
    <name evidence="7" type="ORF">QOZ93_000937</name>
</gene>
<evidence type="ECO:0000256" key="3">
    <source>
        <dbReference type="ARBA" id="ARBA00022553"/>
    </source>
</evidence>
<protein>
    <recommendedName>
        <fullName evidence="2">histidine kinase</fullName>
        <ecNumber evidence="2">2.7.13.3</ecNumber>
    </recommendedName>
</protein>
<dbReference type="InterPro" id="IPR003661">
    <property type="entry name" value="HisK_dim/P_dom"/>
</dbReference>
<evidence type="ECO:0000256" key="5">
    <source>
        <dbReference type="ARBA" id="ARBA00023012"/>
    </source>
</evidence>
<keyword evidence="4 7" id="KW-0418">Kinase</keyword>